<dbReference type="OrthoDB" id="106788at2157"/>
<dbReference type="InterPro" id="IPR008978">
    <property type="entry name" value="HSP20-like_chaperone"/>
</dbReference>
<keyword evidence="4" id="KW-0346">Stress response</keyword>
<evidence type="ECO:0000259" key="3">
    <source>
        <dbReference type="PROSITE" id="PS01031"/>
    </source>
</evidence>
<dbReference type="Pfam" id="PF00011">
    <property type="entry name" value="HSP20"/>
    <property type="match status" value="1"/>
</dbReference>
<comment type="caution">
    <text evidence="4">The sequence shown here is derived from an EMBL/GenBank/DDBJ whole genome shotgun (WGS) entry which is preliminary data.</text>
</comment>
<name>A0A0H1R046_9EURY</name>
<dbReference type="Proteomes" id="UP000035301">
    <property type="component" value="Unassembled WGS sequence"/>
</dbReference>
<evidence type="ECO:0000313" key="4">
    <source>
        <dbReference type="EMBL" id="KLK88550.1"/>
    </source>
</evidence>
<sequence length="100" mass="11085">MAALRVAPYVCAYSDENEENLHIEIELPGVDKKDITFKMQETSFSIDATRGDVRYVGTYAIGCPVDTNRAKATFRNGLLAVDVPYMQPAAEETKEIPIAE</sequence>
<comment type="similarity">
    <text evidence="1 2">Belongs to the small heat shock protein (HSP20) family.</text>
</comment>
<keyword evidence="5" id="KW-1185">Reference proteome</keyword>
<gene>
    <name evidence="4" type="ORF">SZ63_05960</name>
</gene>
<feature type="domain" description="SHSP" evidence="3">
    <location>
        <begin position="1"/>
        <end position="100"/>
    </location>
</feature>
<dbReference type="PATRIC" id="fig|1550566.3.peg.1291"/>
<dbReference type="PROSITE" id="PS01031">
    <property type="entry name" value="SHSP"/>
    <property type="match status" value="1"/>
</dbReference>
<accession>A0A0H1R046</accession>
<protein>
    <submittedName>
        <fullName evidence="4">Heat shock protein</fullName>
    </submittedName>
</protein>
<dbReference type="AlphaFoldDB" id="A0A0H1R046"/>
<proteinExistence type="inferred from homology"/>
<dbReference type="Gene3D" id="2.60.40.790">
    <property type="match status" value="1"/>
</dbReference>
<organism evidence="4 5">
    <name type="scientific">Methanoculleus sediminis</name>
    <dbReference type="NCBI Taxonomy" id="1550566"/>
    <lineage>
        <taxon>Archaea</taxon>
        <taxon>Methanobacteriati</taxon>
        <taxon>Methanobacteriota</taxon>
        <taxon>Stenosarchaea group</taxon>
        <taxon>Methanomicrobia</taxon>
        <taxon>Methanomicrobiales</taxon>
        <taxon>Methanomicrobiaceae</taxon>
        <taxon>Methanoculleus</taxon>
    </lineage>
</organism>
<evidence type="ECO:0000256" key="2">
    <source>
        <dbReference type="RuleBase" id="RU003616"/>
    </source>
</evidence>
<dbReference type="CDD" id="cd06464">
    <property type="entry name" value="ACD_sHsps-like"/>
    <property type="match status" value="1"/>
</dbReference>
<dbReference type="STRING" id="1550566.SZ63_05960"/>
<dbReference type="EMBL" id="JXOJ01000002">
    <property type="protein sequence ID" value="KLK88550.1"/>
    <property type="molecule type" value="Genomic_DNA"/>
</dbReference>
<evidence type="ECO:0000313" key="5">
    <source>
        <dbReference type="Proteomes" id="UP000035301"/>
    </source>
</evidence>
<dbReference type="SUPFAM" id="SSF49764">
    <property type="entry name" value="HSP20-like chaperones"/>
    <property type="match status" value="1"/>
</dbReference>
<reference evidence="4 5" key="1">
    <citation type="journal article" date="2015" name="Int. J. Syst. Evol. Microbiol.">
        <title>Methanoculleus sediminis sp. nov., a methanogen from sediments near a submarine mud volcano.</title>
        <authorList>
            <person name="Chen S.C."/>
            <person name="Chen M.F."/>
            <person name="Lai M.C."/>
            <person name="Weng C.Y."/>
            <person name="Wu S.Y."/>
            <person name="Lin S."/>
            <person name="Yang T.F."/>
            <person name="Chen P.C."/>
        </authorList>
    </citation>
    <scope>NUCLEOTIDE SEQUENCE [LARGE SCALE GENOMIC DNA]</scope>
    <source>
        <strain evidence="4 5">S3Fa</strain>
    </source>
</reference>
<dbReference type="RefSeq" id="WP_048182603.1">
    <property type="nucleotide sequence ID" value="NZ_JXOJ01000002.1"/>
</dbReference>
<dbReference type="InterPro" id="IPR002068">
    <property type="entry name" value="A-crystallin/Hsp20_dom"/>
</dbReference>
<evidence type="ECO:0000256" key="1">
    <source>
        <dbReference type="PROSITE-ProRule" id="PRU00285"/>
    </source>
</evidence>